<reference evidence="4 5" key="1">
    <citation type="journal article" date="2019" name="Nat. Microbiol.">
        <title>Mediterranean grassland soil C-N compound turnover is dependent on rainfall and depth, and is mediated by genomically divergent microorganisms.</title>
        <authorList>
            <person name="Diamond S."/>
            <person name="Andeer P.F."/>
            <person name="Li Z."/>
            <person name="Crits-Christoph A."/>
            <person name="Burstein D."/>
            <person name="Anantharaman K."/>
            <person name="Lane K.R."/>
            <person name="Thomas B.C."/>
            <person name="Pan C."/>
            <person name="Northen T.R."/>
            <person name="Banfield J.F."/>
        </authorList>
    </citation>
    <scope>NUCLEOTIDE SEQUENCE [LARGE SCALE GENOMIC DNA]</scope>
    <source>
        <strain evidence="4">WS_6</strain>
    </source>
</reference>
<dbReference type="AlphaFoldDB" id="A0A538TB53"/>
<evidence type="ECO:0000256" key="1">
    <source>
        <dbReference type="SAM" id="MobiDB-lite"/>
    </source>
</evidence>
<feature type="transmembrane region" description="Helical" evidence="2">
    <location>
        <begin position="335"/>
        <end position="357"/>
    </location>
</feature>
<feature type="compositionally biased region" description="Low complexity" evidence="1">
    <location>
        <begin position="33"/>
        <end position="43"/>
    </location>
</feature>
<accession>A0A538TB53</accession>
<evidence type="ECO:0000313" key="5">
    <source>
        <dbReference type="Proteomes" id="UP000316852"/>
    </source>
</evidence>
<gene>
    <name evidence="4" type="ORF">E6K76_00485</name>
</gene>
<comment type="caution">
    <text evidence="4">The sequence shown here is derived from an EMBL/GenBank/DDBJ whole genome shotgun (WGS) entry which is preliminary data.</text>
</comment>
<evidence type="ECO:0000256" key="3">
    <source>
        <dbReference type="SAM" id="SignalP"/>
    </source>
</evidence>
<keyword evidence="2" id="KW-0812">Transmembrane</keyword>
<evidence type="ECO:0000256" key="2">
    <source>
        <dbReference type="SAM" id="Phobius"/>
    </source>
</evidence>
<feature type="transmembrane region" description="Helical" evidence="2">
    <location>
        <begin position="363"/>
        <end position="396"/>
    </location>
</feature>
<feature type="region of interest" description="Disordered" evidence="1">
    <location>
        <begin position="413"/>
        <end position="440"/>
    </location>
</feature>
<keyword evidence="2" id="KW-0472">Membrane</keyword>
<feature type="region of interest" description="Disordered" evidence="1">
    <location>
        <begin position="33"/>
        <end position="108"/>
    </location>
</feature>
<keyword evidence="2" id="KW-1133">Transmembrane helix</keyword>
<dbReference type="EMBL" id="VBOW01000006">
    <property type="protein sequence ID" value="TMQ60869.1"/>
    <property type="molecule type" value="Genomic_DNA"/>
</dbReference>
<feature type="compositionally biased region" description="Pro residues" evidence="1">
    <location>
        <begin position="91"/>
        <end position="100"/>
    </location>
</feature>
<evidence type="ECO:0008006" key="6">
    <source>
        <dbReference type="Google" id="ProtNLM"/>
    </source>
</evidence>
<feature type="transmembrane region" description="Helical" evidence="2">
    <location>
        <begin position="291"/>
        <end position="314"/>
    </location>
</feature>
<proteinExistence type="predicted"/>
<name>A0A538TB53_UNCEI</name>
<evidence type="ECO:0000313" key="4">
    <source>
        <dbReference type="EMBL" id="TMQ60869.1"/>
    </source>
</evidence>
<protein>
    <recommendedName>
        <fullName evidence="6">Polymer-forming cytoskeletal protein</fullName>
    </recommendedName>
</protein>
<organism evidence="4 5">
    <name type="scientific">Eiseniibacteriota bacterium</name>
    <dbReference type="NCBI Taxonomy" id="2212470"/>
    <lineage>
        <taxon>Bacteria</taxon>
        <taxon>Candidatus Eiseniibacteriota</taxon>
    </lineage>
</organism>
<dbReference type="Proteomes" id="UP000316852">
    <property type="component" value="Unassembled WGS sequence"/>
</dbReference>
<feature type="chain" id="PRO_5021910621" description="Polymer-forming cytoskeletal protein" evidence="3">
    <location>
        <begin position="32"/>
        <end position="440"/>
    </location>
</feature>
<feature type="transmembrane region" description="Helical" evidence="2">
    <location>
        <begin position="252"/>
        <end position="285"/>
    </location>
</feature>
<feature type="signal peptide" evidence="3">
    <location>
        <begin position="1"/>
        <end position="31"/>
    </location>
</feature>
<keyword evidence="3" id="KW-0732">Signal</keyword>
<feature type="transmembrane region" description="Helical" evidence="2">
    <location>
        <begin position="206"/>
        <end position="232"/>
    </location>
</feature>
<sequence>MVRTKAYGWIAALSFGLLLAALLLPAPPALGAAPAKTGTKASADSARAGDEGISVRVIEDENKAMPKRARSTAERAKLDAAGQEADEAESPEPPAPPEPPGSHDNDLVRFGQDIEIPAGKVIDGSVVAIGGSVTVYGRVKGDCVAVGGSVSVRGNGSVEGDAVSVGGATSTSDSASVGGSNVSVGAWPFKGGHAGGLLPLLGMMGLGALAGVFTTIVQLLLTVFFAWLCLLLARERMEHAVDRMGHDFGKSFLWGLVGWTAMIVSVPSIAVVCAIAMVILVITIIGIPVAILLAIAMIFALIAAVLGIIVATFLGYVNGAMYLGRRILSRRRPGVAASSFQAIIVGALLILGLKVVGKVLGLIGVVFVMPISFAFGIAAVVLGFVFTTAGLGAMILTRFSKGAEARPAVAQPASTGAGWYAPPPSPSPASPPEGGSSDAP</sequence>
<feature type="compositionally biased region" description="Pro residues" evidence="1">
    <location>
        <begin position="421"/>
        <end position="431"/>
    </location>
</feature>